<organism evidence="2">
    <name type="scientific">freshwater metagenome</name>
    <dbReference type="NCBI Taxonomy" id="449393"/>
    <lineage>
        <taxon>unclassified sequences</taxon>
        <taxon>metagenomes</taxon>
        <taxon>ecological metagenomes</taxon>
    </lineage>
</organism>
<dbReference type="InterPro" id="IPR050177">
    <property type="entry name" value="Lipid_A_modif_metabolic_enz"/>
</dbReference>
<dbReference type="PANTHER" id="PTHR43245">
    <property type="entry name" value="BIFUNCTIONAL POLYMYXIN RESISTANCE PROTEIN ARNA"/>
    <property type="match status" value="1"/>
</dbReference>
<reference evidence="2" key="1">
    <citation type="submission" date="2020-05" db="EMBL/GenBank/DDBJ databases">
        <authorList>
            <person name="Chiriac C."/>
            <person name="Salcher M."/>
            <person name="Ghai R."/>
            <person name="Kavagutti S V."/>
        </authorList>
    </citation>
    <scope>NUCLEOTIDE SEQUENCE</scope>
</reference>
<dbReference type="Pfam" id="PF01370">
    <property type="entry name" value="Epimerase"/>
    <property type="match status" value="1"/>
</dbReference>
<sequence>MRVLVTGASSLLGGTVARQLAARGDDVTCFQRRPSSTGCVDVLGDIRDEEKVRLAAQGNDAIIHLAALVAPRPAWSDAYDINVRGTAHVLDAAVSCGRLVHISTPSVAFENVAAVGEGAEAARYRGRDAYARSKALAEILVMERMSVPTMILRPHLVWGPGDTQLVGRIVERAAQGRLVLPDHGRALLDTTYVEDAASAIVAGLDRTGDAPQAWGRPLVVTGNDPRPLSELVEGILSAAGIAQHVRSLPAPLVSFIGRSVGRLWPTDEPPLTQFAARQLSLSHWFDQRETQEALRWKPEVNVDEGVHRLRLWFQQQIKKPSL</sequence>
<dbReference type="EMBL" id="CAFBLT010000001">
    <property type="protein sequence ID" value="CAB4874030.1"/>
    <property type="molecule type" value="Genomic_DNA"/>
</dbReference>
<dbReference type="InterPro" id="IPR001509">
    <property type="entry name" value="Epimerase_deHydtase"/>
</dbReference>
<feature type="domain" description="NAD-dependent epimerase/dehydratase" evidence="1">
    <location>
        <begin position="3"/>
        <end position="209"/>
    </location>
</feature>
<evidence type="ECO:0000259" key="1">
    <source>
        <dbReference type="Pfam" id="PF01370"/>
    </source>
</evidence>
<accession>A0A6J6ZBN1</accession>
<evidence type="ECO:0000313" key="2">
    <source>
        <dbReference type="EMBL" id="CAB4816966.1"/>
    </source>
</evidence>
<protein>
    <submittedName>
        <fullName evidence="2">Unannotated protein</fullName>
    </submittedName>
</protein>
<evidence type="ECO:0000313" key="3">
    <source>
        <dbReference type="EMBL" id="CAB4874030.1"/>
    </source>
</evidence>
<gene>
    <name evidence="2" type="ORF">UFOPK3164_00141</name>
    <name evidence="3" type="ORF">UFOPK3427_01004</name>
    <name evidence="4" type="ORF">UFOPK4112_00082</name>
</gene>
<dbReference type="Gene3D" id="3.40.50.720">
    <property type="entry name" value="NAD(P)-binding Rossmann-like Domain"/>
    <property type="match status" value="1"/>
</dbReference>
<dbReference type="PANTHER" id="PTHR43245:SF51">
    <property type="entry name" value="SHORT CHAIN DEHYDROGENASE_REDUCTASE FAMILY 42E, MEMBER 2"/>
    <property type="match status" value="1"/>
</dbReference>
<proteinExistence type="predicted"/>
<dbReference type="SUPFAM" id="SSF51735">
    <property type="entry name" value="NAD(P)-binding Rossmann-fold domains"/>
    <property type="match status" value="1"/>
</dbReference>
<name>A0A6J6ZBN1_9ZZZZ</name>
<dbReference type="AlphaFoldDB" id="A0A6J6ZBN1"/>
<dbReference type="InterPro" id="IPR036291">
    <property type="entry name" value="NAD(P)-bd_dom_sf"/>
</dbReference>
<evidence type="ECO:0000313" key="4">
    <source>
        <dbReference type="EMBL" id="CAB5007015.1"/>
    </source>
</evidence>
<dbReference type="EMBL" id="CAFABE010000003">
    <property type="protein sequence ID" value="CAB4816966.1"/>
    <property type="molecule type" value="Genomic_DNA"/>
</dbReference>
<dbReference type="EMBL" id="CAFBPM010000001">
    <property type="protein sequence ID" value="CAB5007015.1"/>
    <property type="molecule type" value="Genomic_DNA"/>
</dbReference>